<dbReference type="GO" id="GO:0008233">
    <property type="term" value="F:peptidase activity"/>
    <property type="evidence" value="ECO:0007669"/>
    <property type="project" value="UniProtKB-KW"/>
</dbReference>
<dbReference type="CDD" id="cd06160">
    <property type="entry name" value="S2P-M50_like_2"/>
    <property type="match status" value="1"/>
</dbReference>
<keyword evidence="9 12" id="KW-1133">Transmembrane helix</keyword>
<feature type="transmembrane region" description="Helical" evidence="12">
    <location>
        <begin position="50"/>
        <end position="79"/>
    </location>
</feature>
<keyword evidence="10" id="KW-0482">Metalloprotease</keyword>
<organism evidence="14 15">
    <name type="scientific">Paenibacillus thermoaerophilus</name>
    <dbReference type="NCBI Taxonomy" id="1215385"/>
    <lineage>
        <taxon>Bacteria</taxon>
        <taxon>Bacillati</taxon>
        <taxon>Bacillota</taxon>
        <taxon>Bacilli</taxon>
        <taxon>Bacillales</taxon>
        <taxon>Paenibacillaceae</taxon>
        <taxon>Paenibacillus</taxon>
    </lineage>
</organism>
<name>A0ABW2V3H3_9BACL</name>
<dbReference type="GO" id="GO:0006508">
    <property type="term" value="P:proteolysis"/>
    <property type="evidence" value="ECO:0007669"/>
    <property type="project" value="UniProtKB-KW"/>
</dbReference>
<dbReference type="PANTHER" id="PTHR39188">
    <property type="entry name" value="MEMBRANE-ASSOCIATED ZINC METALLOPROTEASE M50B"/>
    <property type="match status" value="1"/>
</dbReference>
<feature type="transmembrane region" description="Helical" evidence="12">
    <location>
        <begin position="187"/>
        <end position="215"/>
    </location>
</feature>
<feature type="transmembrane region" description="Helical" evidence="12">
    <location>
        <begin position="336"/>
        <end position="358"/>
    </location>
</feature>
<dbReference type="PANTHER" id="PTHR39188:SF3">
    <property type="entry name" value="STAGE IV SPORULATION PROTEIN FB"/>
    <property type="match status" value="1"/>
</dbReference>
<dbReference type="RefSeq" id="WP_138788255.1">
    <property type="nucleotide sequence ID" value="NZ_JBHTGQ010000018.1"/>
</dbReference>
<gene>
    <name evidence="14" type="ORF">ACFQWB_08445</name>
</gene>
<keyword evidence="4 14" id="KW-0645">Protease</keyword>
<feature type="domain" description="Peptidase M50" evidence="13">
    <location>
        <begin position="68"/>
        <end position="141"/>
    </location>
</feature>
<accession>A0ABW2V3H3</accession>
<keyword evidence="11 12" id="KW-0472">Membrane</keyword>
<comment type="caution">
    <text evidence="14">The sequence shown here is derived from an EMBL/GenBank/DDBJ whole genome shotgun (WGS) entry which is preliminary data.</text>
</comment>
<dbReference type="Pfam" id="PF02163">
    <property type="entry name" value="Peptidase_M50"/>
    <property type="match status" value="2"/>
</dbReference>
<reference evidence="15" key="1">
    <citation type="journal article" date="2019" name="Int. J. Syst. Evol. Microbiol.">
        <title>The Global Catalogue of Microorganisms (GCM) 10K type strain sequencing project: providing services to taxonomists for standard genome sequencing and annotation.</title>
        <authorList>
            <consortium name="The Broad Institute Genomics Platform"/>
            <consortium name="The Broad Institute Genome Sequencing Center for Infectious Disease"/>
            <person name="Wu L."/>
            <person name="Ma J."/>
        </authorList>
    </citation>
    <scope>NUCLEOTIDE SEQUENCE [LARGE SCALE GENOMIC DNA]</scope>
    <source>
        <strain evidence="15">JCM 18657</strain>
    </source>
</reference>
<feature type="domain" description="Peptidase M50" evidence="13">
    <location>
        <begin position="148"/>
        <end position="181"/>
    </location>
</feature>
<evidence type="ECO:0000256" key="8">
    <source>
        <dbReference type="ARBA" id="ARBA00022833"/>
    </source>
</evidence>
<evidence type="ECO:0000256" key="12">
    <source>
        <dbReference type="SAM" id="Phobius"/>
    </source>
</evidence>
<evidence type="ECO:0000259" key="13">
    <source>
        <dbReference type="Pfam" id="PF02163"/>
    </source>
</evidence>
<proteinExistence type="inferred from homology"/>
<sequence>MEHRPEAAGQREQGERKTRKPGWMLGAVLLFLLSKGKTALLLLSKAAGPILSMLVTIGAYAFIYPFGFALGFVVMILIHELGHVWAAKRKGLPVTLPMFIPFLGAFIALKRNPRDAETEAYIAYGGPLLGTIGALAAYAVGKSFDIPLLIAVAYVGFFLNLINLLPIKPLDGGRIATAVTRWLWPVGLVGGLFVILYLNAYVFLFFWALFAWDLYQKYVRKRRTRPIDWGTKVAVELGPEWAETGIPLPGPEHRRELEFTTYTTMEGVQKLTVRWAAIGLEETIDLPEPCVIRRVYADGVDRLPPERPEKLEVRIRIEAEQFENDRYFEVPARKRVAYGVAYGGLALLLGAMMILIQFEGLPRFR</sequence>
<dbReference type="EMBL" id="JBHTGQ010000018">
    <property type="protein sequence ID" value="MFC7749970.1"/>
    <property type="molecule type" value="Genomic_DNA"/>
</dbReference>
<evidence type="ECO:0000256" key="5">
    <source>
        <dbReference type="ARBA" id="ARBA00022692"/>
    </source>
</evidence>
<keyword evidence="6" id="KW-0479">Metal-binding</keyword>
<protein>
    <submittedName>
        <fullName evidence="14">Site-2 protease family protein</fullName>
    </submittedName>
</protein>
<evidence type="ECO:0000256" key="7">
    <source>
        <dbReference type="ARBA" id="ARBA00022801"/>
    </source>
</evidence>
<keyword evidence="5 12" id="KW-0812">Transmembrane</keyword>
<evidence type="ECO:0000256" key="10">
    <source>
        <dbReference type="ARBA" id="ARBA00023049"/>
    </source>
</evidence>
<comment type="similarity">
    <text evidence="3">Belongs to the peptidase M50B family.</text>
</comment>
<comment type="cofactor">
    <cofactor evidence="1">
        <name>Zn(2+)</name>
        <dbReference type="ChEBI" id="CHEBI:29105"/>
    </cofactor>
</comment>
<keyword evidence="8" id="KW-0862">Zinc</keyword>
<evidence type="ECO:0000256" key="1">
    <source>
        <dbReference type="ARBA" id="ARBA00001947"/>
    </source>
</evidence>
<evidence type="ECO:0000256" key="6">
    <source>
        <dbReference type="ARBA" id="ARBA00022723"/>
    </source>
</evidence>
<evidence type="ECO:0000313" key="14">
    <source>
        <dbReference type="EMBL" id="MFC7749970.1"/>
    </source>
</evidence>
<dbReference type="Proteomes" id="UP001596528">
    <property type="component" value="Unassembled WGS sequence"/>
</dbReference>
<feature type="transmembrane region" description="Helical" evidence="12">
    <location>
        <begin position="121"/>
        <end position="141"/>
    </location>
</feature>
<evidence type="ECO:0000256" key="11">
    <source>
        <dbReference type="ARBA" id="ARBA00023136"/>
    </source>
</evidence>
<feature type="transmembrane region" description="Helical" evidence="12">
    <location>
        <begin position="148"/>
        <end position="167"/>
    </location>
</feature>
<feature type="transmembrane region" description="Helical" evidence="12">
    <location>
        <begin position="21"/>
        <end position="44"/>
    </location>
</feature>
<evidence type="ECO:0000256" key="4">
    <source>
        <dbReference type="ARBA" id="ARBA00022670"/>
    </source>
</evidence>
<evidence type="ECO:0000256" key="2">
    <source>
        <dbReference type="ARBA" id="ARBA00004141"/>
    </source>
</evidence>
<comment type="subcellular location">
    <subcellularLocation>
        <location evidence="2">Membrane</location>
        <topology evidence="2">Multi-pass membrane protein</topology>
    </subcellularLocation>
</comment>
<keyword evidence="7" id="KW-0378">Hydrolase</keyword>
<evidence type="ECO:0000313" key="15">
    <source>
        <dbReference type="Proteomes" id="UP001596528"/>
    </source>
</evidence>
<keyword evidence="15" id="KW-1185">Reference proteome</keyword>
<evidence type="ECO:0000256" key="3">
    <source>
        <dbReference type="ARBA" id="ARBA00007931"/>
    </source>
</evidence>
<dbReference type="InterPro" id="IPR008915">
    <property type="entry name" value="Peptidase_M50"/>
</dbReference>
<feature type="transmembrane region" description="Helical" evidence="12">
    <location>
        <begin position="91"/>
        <end position="109"/>
    </location>
</feature>
<evidence type="ECO:0000256" key="9">
    <source>
        <dbReference type="ARBA" id="ARBA00022989"/>
    </source>
</evidence>